<organism evidence="1 2">
    <name type="scientific">Parasponia andersonii</name>
    <name type="common">Sponia andersonii</name>
    <dbReference type="NCBI Taxonomy" id="3476"/>
    <lineage>
        <taxon>Eukaryota</taxon>
        <taxon>Viridiplantae</taxon>
        <taxon>Streptophyta</taxon>
        <taxon>Embryophyta</taxon>
        <taxon>Tracheophyta</taxon>
        <taxon>Spermatophyta</taxon>
        <taxon>Magnoliopsida</taxon>
        <taxon>eudicotyledons</taxon>
        <taxon>Gunneridae</taxon>
        <taxon>Pentapetalae</taxon>
        <taxon>rosids</taxon>
        <taxon>fabids</taxon>
        <taxon>Rosales</taxon>
        <taxon>Cannabaceae</taxon>
        <taxon>Parasponia</taxon>
    </lineage>
</organism>
<dbReference type="EMBL" id="JXTB01000222">
    <property type="protein sequence ID" value="PON52297.1"/>
    <property type="molecule type" value="Genomic_DNA"/>
</dbReference>
<evidence type="ECO:0000313" key="1">
    <source>
        <dbReference type="EMBL" id="PON52297.1"/>
    </source>
</evidence>
<reference evidence="2" key="1">
    <citation type="submission" date="2016-06" db="EMBL/GenBank/DDBJ databases">
        <title>Parallel loss of symbiosis genes in relatives of nitrogen-fixing non-legume Parasponia.</title>
        <authorList>
            <person name="Van Velzen R."/>
            <person name="Holmer R."/>
            <person name="Bu F."/>
            <person name="Rutten L."/>
            <person name="Van Zeijl A."/>
            <person name="Liu W."/>
            <person name="Santuari L."/>
            <person name="Cao Q."/>
            <person name="Sharma T."/>
            <person name="Shen D."/>
            <person name="Roswanjaya Y."/>
            <person name="Wardhani T."/>
            <person name="Kalhor M.S."/>
            <person name="Jansen J."/>
            <person name="Van den Hoogen J."/>
            <person name="Gungor B."/>
            <person name="Hartog M."/>
            <person name="Hontelez J."/>
            <person name="Verver J."/>
            <person name="Yang W.-C."/>
            <person name="Schijlen E."/>
            <person name="Repin R."/>
            <person name="Schilthuizen M."/>
            <person name="Schranz E."/>
            <person name="Heidstra R."/>
            <person name="Miyata K."/>
            <person name="Fedorova E."/>
            <person name="Kohlen W."/>
            <person name="Bisseling T."/>
            <person name="Smit S."/>
            <person name="Geurts R."/>
        </authorList>
    </citation>
    <scope>NUCLEOTIDE SEQUENCE [LARGE SCALE GENOMIC DNA]</scope>
    <source>
        <strain evidence="2">cv. WU1-14</strain>
    </source>
</reference>
<keyword evidence="2" id="KW-1185">Reference proteome</keyword>
<gene>
    <name evidence="1" type="ORF">PanWU01x14_210080</name>
</gene>
<accession>A0A2P5BU15</accession>
<dbReference type="Proteomes" id="UP000237105">
    <property type="component" value="Unassembled WGS sequence"/>
</dbReference>
<protein>
    <submittedName>
        <fullName evidence="1">Uncharacterized protein</fullName>
    </submittedName>
</protein>
<comment type="caution">
    <text evidence="1">The sequence shown here is derived from an EMBL/GenBank/DDBJ whole genome shotgun (WGS) entry which is preliminary data.</text>
</comment>
<sequence>DFGIDNHQASVIEEELFLLKNQIPFQVLEFKVNLTNDPAQLKNDIFTSTYYGTSGLARPHTME</sequence>
<feature type="non-terminal residue" evidence="1">
    <location>
        <position position="1"/>
    </location>
</feature>
<dbReference type="AlphaFoldDB" id="A0A2P5BU15"/>
<evidence type="ECO:0000313" key="2">
    <source>
        <dbReference type="Proteomes" id="UP000237105"/>
    </source>
</evidence>
<proteinExistence type="predicted"/>
<name>A0A2P5BU15_PARAD</name>